<dbReference type="CDD" id="cd00130">
    <property type="entry name" value="PAS"/>
    <property type="match status" value="1"/>
</dbReference>
<sequence length="646" mass="73538">MKVNTKLLLPNVILLFLAVVSISYAFLDMRMAENLLRKTISQVEYANKTLNYINALQKAKDINLLSYKFIQKKQTLSVIKKSNAEMYVVLSQLKEHLKDEAALKLLSQFIKIKKSSQSIQDKLILSIQQADIKKTESTFIQWEVLSLQAEAVLKDLTNFNVKRINDVVDEFNKLQKDFAITTGSMLVFLVFIIILSSFYYHYFIVKPICALSSKMNQFSIKKTDNNIDYIDFIDSNDEVSNLAKSFNKMAKDLLHTTVSRDSLANEIERRKALEKDLEKAEERTRLVVESESNALILANESGFITMVNRQTEVIFGYDRKELLGQPIEVLLPKNLREVHKKHFRRFKQDMNKRSMGKGKELFGLHKKGNTIPVEVVLSPIEFASGVNFLASVTDISERLAAQQEKDNLIKRLSQSNEELERFAFICSHDLQEPLRMVRSYSEKLQVKLDKTTLDEKASRYMLYMTEGATRAQELITDILAYSRLDVEARLELVNIEDTLASVSDCLQSVIDKTGAKIQYGLLPSLYANQTLMLQLFQNLISNALKYCDKAPVVEIAFNWKGDWGVFSIKDNGIGIAPDYHTKIFKIFQRLHGKNEYSGTGIGLAICKKIVEQHGGKISVLSEKGHGATFECSFPSDIIVIPQKEVG</sequence>
<dbReference type="EMBL" id="JAPMOU010000007">
    <property type="protein sequence ID" value="MDE1461906.1"/>
    <property type="molecule type" value="Genomic_DNA"/>
</dbReference>
<evidence type="ECO:0000256" key="3">
    <source>
        <dbReference type="ARBA" id="ARBA00022553"/>
    </source>
</evidence>
<dbReference type="EC" id="2.7.13.3" evidence="2"/>
<dbReference type="Pfam" id="PF13426">
    <property type="entry name" value="PAS_9"/>
    <property type="match status" value="1"/>
</dbReference>
<dbReference type="Gene3D" id="6.10.340.10">
    <property type="match status" value="1"/>
</dbReference>
<keyword evidence="3" id="KW-0597">Phosphoprotein</keyword>
<dbReference type="SUPFAM" id="SSF55874">
    <property type="entry name" value="ATPase domain of HSP90 chaperone/DNA topoisomerase II/histidine kinase"/>
    <property type="match status" value="1"/>
</dbReference>
<dbReference type="SUPFAM" id="SSF158472">
    <property type="entry name" value="HAMP domain-like"/>
    <property type="match status" value="1"/>
</dbReference>
<accession>A0ABT5U6B3</accession>
<dbReference type="InterPro" id="IPR003594">
    <property type="entry name" value="HATPase_dom"/>
</dbReference>
<comment type="catalytic activity">
    <reaction evidence="1">
        <text>ATP + protein L-histidine = ADP + protein N-phospho-L-histidine.</text>
        <dbReference type="EC" id="2.7.13.3"/>
    </reaction>
</comment>
<keyword evidence="7" id="KW-0812">Transmembrane</keyword>
<dbReference type="PROSITE" id="PS50109">
    <property type="entry name" value="HIS_KIN"/>
    <property type="match status" value="1"/>
</dbReference>
<proteinExistence type="predicted"/>
<evidence type="ECO:0000256" key="2">
    <source>
        <dbReference type="ARBA" id="ARBA00012438"/>
    </source>
</evidence>
<dbReference type="Pfam" id="PF02518">
    <property type="entry name" value="HATPase_c"/>
    <property type="match status" value="1"/>
</dbReference>
<feature type="coiled-coil region" evidence="6">
    <location>
        <begin position="263"/>
        <end position="290"/>
    </location>
</feature>
<evidence type="ECO:0000259" key="8">
    <source>
        <dbReference type="PROSITE" id="PS50109"/>
    </source>
</evidence>
<dbReference type="InterPro" id="IPR035965">
    <property type="entry name" value="PAS-like_dom_sf"/>
</dbReference>
<dbReference type="PRINTS" id="PR00344">
    <property type="entry name" value="BCTRLSENSOR"/>
</dbReference>
<evidence type="ECO:0000256" key="5">
    <source>
        <dbReference type="ARBA" id="ARBA00022777"/>
    </source>
</evidence>
<keyword evidence="5" id="KW-0418">Kinase</keyword>
<evidence type="ECO:0000256" key="1">
    <source>
        <dbReference type="ARBA" id="ARBA00000085"/>
    </source>
</evidence>
<dbReference type="InterPro" id="IPR000014">
    <property type="entry name" value="PAS"/>
</dbReference>
<evidence type="ECO:0000256" key="6">
    <source>
        <dbReference type="SAM" id="Coils"/>
    </source>
</evidence>
<evidence type="ECO:0000256" key="7">
    <source>
        <dbReference type="SAM" id="Phobius"/>
    </source>
</evidence>
<dbReference type="CDD" id="cd00082">
    <property type="entry name" value="HisKA"/>
    <property type="match status" value="1"/>
</dbReference>
<evidence type="ECO:0000313" key="11">
    <source>
        <dbReference type="Proteomes" id="UP001528823"/>
    </source>
</evidence>
<evidence type="ECO:0000313" key="10">
    <source>
        <dbReference type="EMBL" id="MDE1461906.1"/>
    </source>
</evidence>
<dbReference type="InterPro" id="IPR052162">
    <property type="entry name" value="Sensor_kinase/Photoreceptor"/>
</dbReference>
<dbReference type="SMART" id="SM00091">
    <property type="entry name" value="PAS"/>
    <property type="match status" value="1"/>
</dbReference>
<comment type="caution">
    <text evidence="10">The sequence shown here is derived from an EMBL/GenBank/DDBJ whole genome shotgun (WGS) entry which is preliminary data.</text>
</comment>
<dbReference type="InterPro" id="IPR003661">
    <property type="entry name" value="HisK_dim/P_dom"/>
</dbReference>
<dbReference type="PANTHER" id="PTHR43304:SF1">
    <property type="entry name" value="PAC DOMAIN-CONTAINING PROTEIN"/>
    <property type="match status" value="1"/>
</dbReference>
<feature type="transmembrane region" description="Helical" evidence="7">
    <location>
        <begin position="178"/>
        <end position="202"/>
    </location>
</feature>
<keyword evidence="10" id="KW-0067">ATP-binding</keyword>
<dbReference type="SMART" id="SM00387">
    <property type="entry name" value="HATPase_c"/>
    <property type="match status" value="1"/>
</dbReference>
<dbReference type="InterPro" id="IPR004358">
    <property type="entry name" value="Sig_transdc_His_kin-like_C"/>
</dbReference>
<gene>
    <name evidence="10" type="ORF">ORQ98_07975</name>
</gene>
<dbReference type="SUPFAM" id="SSF55785">
    <property type="entry name" value="PYP-like sensor domain (PAS domain)"/>
    <property type="match status" value="1"/>
</dbReference>
<dbReference type="InterPro" id="IPR036097">
    <property type="entry name" value="HisK_dim/P_sf"/>
</dbReference>
<keyword evidence="6" id="KW-0175">Coiled coil</keyword>
<dbReference type="Proteomes" id="UP001528823">
    <property type="component" value="Unassembled WGS sequence"/>
</dbReference>
<name>A0ABT5U6B3_9GAMM</name>
<dbReference type="InterPro" id="IPR005467">
    <property type="entry name" value="His_kinase_dom"/>
</dbReference>
<feature type="domain" description="Histidine kinase" evidence="8">
    <location>
        <begin position="425"/>
        <end position="637"/>
    </location>
</feature>
<keyword evidence="4" id="KW-0808">Transferase</keyword>
<reference evidence="10 11" key="1">
    <citation type="submission" date="2022-11" db="EMBL/GenBank/DDBJ databases">
        <title>Spartinivicinus poritis sp. nov., isolated from scleractinian coral Porites lutea.</title>
        <authorList>
            <person name="Zhang G."/>
            <person name="Cai L."/>
            <person name="Wei Q."/>
        </authorList>
    </citation>
    <scope>NUCLEOTIDE SEQUENCE [LARGE SCALE GENOMIC DNA]</scope>
    <source>
        <strain evidence="10 11">A2-2</strain>
    </source>
</reference>
<evidence type="ECO:0000256" key="4">
    <source>
        <dbReference type="ARBA" id="ARBA00022679"/>
    </source>
</evidence>
<keyword evidence="11" id="KW-1185">Reference proteome</keyword>
<dbReference type="NCBIfam" id="TIGR00229">
    <property type="entry name" value="sensory_box"/>
    <property type="match status" value="1"/>
</dbReference>
<keyword evidence="10" id="KW-0547">Nucleotide-binding</keyword>
<dbReference type="InterPro" id="IPR036890">
    <property type="entry name" value="HATPase_C_sf"/>
</dbReference>
<dbReference type="CDD" id="cd06225">
    <property type="entry name" value="HAMP"/>
    <property type="match status" value="1"/>
</dbReference>
<dbReference type="Gene3D" id="3.30.450.20">
    <property type="entry name" value="PAS domain"/>
    <property type="match status" value="1"/>
</dbReference>
<dbReference type="SUPFAM" id="SSF47384">
    <property type="entry name" value="Homodimeric domain of signal transducing histidine kinase"/>
    <property type="match status" value="1"/>
</dbReference>
<feature type="domain" description="PAS" evidence="9">
    <location>
        <begin position="280"/>
        <end position="353"/>
    </location>
</feature>
<dbReference type="Gene3D" id="1.10.287.130">
    <property type="match status" value="1"/>
</dbReference>
<dbReference type="GO" id="GO:0005524">
    <property type="term" value="F:ATP binding"/>
    <property type="evidence" value="ECO:0007669"/>
    <property type="project" value="UniProtKB-KW"/>
</dbReference>
<dbReference type="RefSeq" id="WP_274688265.1">
    <property type="nucleotide sequence ID" value="NZ_JAPMOU010000007.1"/>
</dbReference>
<protein>
    <recommendedName>
        <fullName evidence="2">histidine kinase</fullName>
        <ecNumber evidence="2">2.7.13.3</ecNumber>
    </recommendedName>
</protein>
<keyword evidence="7" id="KW-1133">Transmembrane helix</keyword>
<dbReference type="Gene3D" id="3.30.565.10">
    <property type="entry name" value="Histidine kinase-like ATPase, C-terminal domain"/>
    <property type="match status" value="1"/>
</dbReference>
<keyword evidence="7" id="KW-0472">Membrane</keyword>
<dbReference type="PROSITE" id="PS50112">
    <property type="entry name" value="PAS"/>
    <property type="match status" value="1"/>
</dbReference>
<organism evidence="10 11">
    <name type="scientific">Spartinivicinus poritis</name>
    <dbReference type="NCBI Taxonomy" id="2994640"/>
    <lineage>
        <taxon>Bacteria</taxon>
        <taxon>Pseudomonadati</taxon>
        <taxon>Pseudomonadota</taxon>
        <taxon>Gammaproteobacteria</taxon>
        <taxon>Oceanospirillales</taxon>
        <taxon>Zooshikellaceae</taxon>
        <taxon>Spartinivicinus</taxon>
    </lineage>
</organism>
<dbReference type="PANTHER" id="PTHR43304">
    <property type="entry name" value="PHYTOCHROME-LIKE PROTEIN CPH1"/>
    <property type="match status" value="1"/>
</dbReference>
<feature type="transmembrane region" description="Helical" evidence="7">
    <location>
        <begin position="6"/>
        <end position="27"/>
    </location>
</feature>
<evidence type="ECO:0000259" key="9">
    <source>
        <dbReference type="PROSITE" id="PS50112"/>
    </source>
</evidence>